<evidence type="ECO:0000313" key="2">
    <source>
        <dbReference type="Proteomes" id="UP000593564"/>
    </source>
</evidence>
<dbReference type="Proteomes" id="UP000593564">
    <property type="component" value="Unassembled WGS sequence"/>
</dbReference>
<reference evidence="1 2" key="2">
    <citation type="submission" date="2020-07" db="EMBL/GenBank/DDBJ databases">
        <title>Genome assembly of wild tea tree DASZ reveals pedigree and selection history of tea varieties.</title>
        <authorList>
            <person name="Zhang W."/>
        </authorList>
    </citation>
    <scope>NUCLEOTIDE SEQUENCE [LARGE SCALE GENOMIC DNA]</scope>
    <source>
        <strain evidence="2">cv. G240</strain>
        <tissue evidence="1">Leaf</tissue>
    </source>
</reference>
<sequence length="123" mass="14005">MDGFNSIEKVNVYNFGVMVLKMLRGRKNLKRTLPEEDMHLLGLFKRKVEKEQLLGIVDKYNDDMQTHRAEVSDDEGSCVVSTNFTTPVVRRAIRAAGHQEEAIGAATYSFISINFIRTVITRI</sequence>
<dbReference type="EMBL" id="JACBKZ010000006">
    <property type="protein sequence ID" value="KAF5949216.1"/>
    <property type="molecule type" value="Genomic_DNA"/>
</dbReference>
<comment type="caution">
    <text evidence="1">The sequence shown here is derived from an EMBL/GenBank/DDBJ whole genome shotgun (WGS) entry which is preliminary data.</text>
</comment>
<organism evidence="1 2">
    <name type="scientific">Camellia sinensis</name>
    <name type="common">Tea plant</name>
    <name type="synonym">Thea sinensis</name>
    <dbReference type="NCBI Taxonomy" id="4442"/>
    <lineage>
        <taxon>Eukaryota</taxon>
        <taxon>Viridiplantae</taxon>
        <taxon>Streptophyta</taxon>
        <taxon>Embryophyta</taxon>
        <taxon>Tracheophyta</taxon>
        <taxon>Spermatophyta</taxon>
        <taxon>Magnoliopsida</taxon>
        <taxon>eudicotyledons</taxon>
        <taxon>Gunneridae</taxon>
        <taxon>Pentapetalae</taxon>
        <taxon>asterids</taxon>
        <taxon>Ericales</taxon>
        <taxon>Theaceae</taxon>
        <taxon>Camellia</taxon>
    </lineage>
</organism>
<protein>
    <submittedName>
        <fullName evidence="1">Uncharacterized protein</fullName>
    </submittedName>
</protein>
<reference evidence="2" key="1">
    <citation type="journal article" date="2020" name="Nat. Commun.">
        <title>Genome assembly of wild tea tree DASZ reveals pedigree and selection history of tea varieties.</title>
        <authorList>
            <person name="Zhang W."/>
            <person name="Zhang Y."/>
            <person name="Qiu H."/>
            <person name="Guo Y."/>
            <person name="Wan H."/>
            <person name="Zhang X."/>
            <person name="Scossa F."/>
            <person name="Alseekh S."/>
            <person name="Zhang Q."/>
            <person name="Wang P."/>
            <person name="Xu L."/>
            <person name="Schmidt M.H."/>
            <person name="Jia X."/>
            <person name="Li D."/>
            <person name="Zhu A."/>
            <person name="Guo F."/>
            <person name="Chen W."/>
            <person name="Ni D."/>
            <person name="Usadel B."/>
            <person name="Fernie A.R."/>
            <person name="Wen W."/>
        </authorList>
    </citation>
    <scope>NUCLEOTIDE SEQUENCE [LARGE SCALE GENOMIC DNA]</scope>
    <source>
        <strain evidence="2">cv. G240</strain>
    </source>
</reference>
<accession>A0A7J7HBR0</accession>
<name>A0A7J7HBR0_CAMSI</name>
<dbReference type="AlphaFoldDB" id="A0A7J7HBR0"/>
<proteinExistence type="predicted"/>
<evidence type="ECO:0000313" key="1">
    <source>
        <dbReference type="EMBL" id="KAF5949216.1"/>
    </source>
</evidence>
<dbReference type="Gene3D" id="1.10.510.10">
    <property type="entry name" value="Transferase(Phosphotransferase) domain 1"/>
    <property type="match status" value="1"/>
</dbReference>
<gene>
    <name evidence="1" type="ORF">HYC85_015173</name>
</gene>
<keyword evidence="2" id="KW-1185">Reference proteome</keyword>